<protein>
    <submittedName>
        <fullName evidence="2">Uncharacterized protein</fullName>
    </submittedName>
</protein>
<accession>A0A239KQ59</accession>
<dbReference type="RefSeq" id="WP_170935617.1">
    <property type="nucleotide sequence ID" value="NZ_FZPA01000015.1"/>
</dbReference>
<dbReference type="AlphaFoldDB" id="A0A239KQ59"/>
<dbReference type="EMBL" id="FZPA01000015">
    <property type="protein sequence ID" value="SNT20150.1"/>
    <property type="molecule type" value="Genomic_DNA"/>
</dbReference>
<evidence type="ECO:0000256" key="1">
    <source>
        <dbReference type="SAM" id="Phobius"/>
    </source>
</evidence>
<organism evidence="2 3">
    <name type="scientific">Sphingopyxis indica</name>
    <dbReference type="NCBI Taxonomy" id="436663"/>
    <lineage>
        <taxon>Bacteria</taxon>
        <taxon>Pseudomonadati</taxon>
        <taxon>Pseudomonadota</taxon>
        <taxon>Alphaproteobacteria</taxon>
        <taxon>Sphingomonadales</taxon>
        <taxon>Sphingomonadaceae</taxon>
        <taxon>Sphingopyxis</taxon>
    </lineage>
</organism>
<keyword evidence="1" id="KW-0812">Transmembrane</keyword>
<feature type="transmembrane region" description="Helical" evidence="1">
    <location>
        <begin position="23"/>
        <end position="45"/>
    </location>
</feature>
<gene>
    <name evidence="2" type="ORF">SAMN06295955_11596</name>
</gene>
<evidence type="ECO:0000313" key="2">
    <source>
        <dbReference type="EMBL" id="SNT20150.1"/>
    </source>
</evidence>
<dbReference type="Proteomes" id="UP000198339">
    <property type="component" value="Unassembled WGS sequence"/>
</dbReference>
<proteinExistence type="predicted"/>
<keyword evidence="1" id="KW-1133">Transmembrane helix</keyword>
<keyword evidence="1" id="KW-0472">Membrane</keyword>
<name>A0A239KQ59_9SPHN</name>
<keyword evidence="3" id="KW-1185">Reference proteome</keyword>
<sequence>MMAPQLPPAETLQPVDTDPAPRISLRFAIGLALLVATVIAHHSVWSARL</sequence>
<evidence type="ECO:0000313" key="3">
    <source>
        <dbReference type="Proteomes" id="UP000198339"/>
    </source>
</evidence>
<reference evidence="2 3" key="1">
    <citation type="submission" date="2017-06" db="EMBL/GenBank/DDBJ databases">
        <authorList>
            <person name="Kim H.J."/>
            <person name="Triplett B.A."/>
        </authorList>
    </citation>
    <scope>NUCLEOTIDE SEQUENCE [LARGE SCALE GENOMIC DNA]</scope>
    <source>
        <strain evidence="2 3">DS15</strain>
    </source>
</reference>